<protein>
    <submittedName>
        <fullName evidence="4">ISWI chromatin-remodeling complex ATPase ISW2</fullName>
    </submittedName>
</protein>
<name>A0A2P8AJ56_9PEZI</name>
<proteinExistence type="inferred from homology"/>
<feature type="compositionally biased region" description="Basic and acidic residues" evidence="2">
    <location>
        <begin position="575"/>
        <end position="587"/>
    </location>
</feature>
<dbReference type="OrthoDB" id="10258062at2759"/>
<dbReference type="Proteomes" id="UP000243723">
    <property type="component" value="Unassembled WGS sequence"/>
</dbReference>
<comment type="caution">
    <text evidence="4">The sequence shown here is derived from an EMBL/GenBank/DDBJ whole genome shotgun (WGS) entry which is preliminary data.</text>
</comment>
<dbReference type="EMBL" id="NHZQ01000003">
    <property type="protein sequence ID" value="PSK60464.1"/>
    <property type="molecule type" value="Genomic_DNA"/>
</dbReference>
<dbReference type="AlphaFoldDB" id="A0A2P8AJ56"/>
<feature type="compositionally biased region" description="Polar residues" evidence="2">
    <location>
        <begin position="7"/>
        <end position="16"/>
    </location>
</feature>
<keyword evidence="5" id="KW-1185">Reference proteome</keyword>
<comment type="similarity">
    <text evidence="1">Belongs to the TEL2 family.</text>
</comment>
<gene>
    <name evidence="4" type="ORF">B9Z65_614</name>
</gene>
<feature type="region of interest" description="Disordered" evidence="2">
    <location>
        <begin position="575"/>
        <end position="601"/>
    </location>
</feature>
<feature type="region of interest" description="Disordered" evidence="2">
    <location>
        <begin position="1"/>
        <end position="25"/>
    </location>
</feature>
<dbReference type="InterPro" id="IPR019337">
    <property type="entry name" value="Telomere_length_regulation_dom"/>
</dbReference>
<evidence type="ECO:0000256" key="1">
    <source>
        <dbReference type="ARBA" id="ARBA00006133"/>
    </source>
</evidence>
<dbReference type="InterPro" id="IPR038528">
    <property type="entry name" value="TEL2_C_sf"/>
</dbReference>
<dbReference type="STRING" id="40998.A0A2P8AJ56"/>
<accession>A0A2P8AJ56</accession>
<feature type="region of interest" description="Disordered" evidence="2">
    <location>
        <begin position="519"/>
        <end position="551"/>
    </location>
</feature>
<dbReference type="PANTHER" id="PTHR15830">
    <property type="entry name" value="TELOMERE LENGTH REGULATION PROTEIN TEL2 FAMILY MEMBER"/>
    <property type="match status" value="1"/>
</dbReference>
<feature type="compositionally biased region" description="Basic and acidic residues" evidence="2">
    <location>
        <begin position="519"/>
        <end position="530"/>
    </location>
</feature>
<dbReference type="PANTHER" id="PTHR15830:SF10">
    <property type="entry name" value="TELOMERE LENGTH REGULATION PROTEIN TEL2 HOMOLOG"/>
    <property type="match status" value="1"/>
</dbReference>
<dbReference type="GO" id="GO:0051879">
    <property type="term" value="F:Hsp90 protein binding"/>
    <property type="evidence" value="ECO:0007669"/>
    <property type="project" value="TreeGrafter"/>
</dbReference>
<dbReference type="Gene3D" id="1.25.40.720">
    <property type="entry name" value="Telomere length regulation protein 2, C-terminal domain"/>
    <property type="match status" value="2"/>
</dbReference>
<evidence type="ECO:0000256" key="2">
    <source>
        <dbReference type="SAM" id="MobiDB-lite"/>
    </source>
</evidence>
<organism evidence="4 5">
    <name type="scientific">Elsinoe australis</name>
    <dbReference type="NCBI Taxonomy" id="40998"/>
    <lineage>
        <taxon>Eukaryota</taxon>
        <taxon>Fungi</taxon>
        <taxon>Dikarya</taxon>
        <taxon>Ascomycota</taxon>
        <taxon>Pezizomycotina</taxon>
        <taxon>Dothideomycetes</taxon>
        <taxon>Dothideomycetidae</taxon>
        <taxon>Myriangiales</taxon>
        <taxon>Elsinoaceae</taxon>
        <taxon>Elsinoe</taxon>
    </lineage>
</organism>
<dbReference type="GO" id="GO:0051083">
    <property type="term" value="P:'de novo' cotranslational protein folding"/>
    <property type="evidence" value="ECO:0007669"/>
    <property type="project" value="TreeGrafter"/>
</dbReference>
<dbReference type="InterPro" id="IPR051970">
    <property type="entry name" value="TEL2_Regulation"/>
</dbReference>
<sequence length="989" mass="109053">MSDLFSAVSTVSVKSRTNAEDNDEPAFKEISTKKSKPGLTHVPTISARNIESPDGALVILRSQPDDGELNQTLAYLIRTRTAAFDIRIPGPKSTSLLRELVTTTLPDFWDASDQVRSRLVDCHRSVPGLSALISEIKLSVNRSQSRRGTESRDGAGNRNVHIEALEAVLSGNSFIWTVWKDVSEVPNQAQRRLLWRDFMALIASGKVVSTTAEHEDVEKRKSLKASNSTSWLADGSRYASWVASTIGYVAVQLSKDDGPGWTALAELLTKCGSLGYSHEIMTGIIRYLVRAGLDHLQNLPKLLTQIRSPERKRFLLQLLASVHKLVSPDQDSAIKQSSTLLVHITSDDTDLRKEMTTWLVEPQTCCTTPQSTRRAVLATLRTDQENLQTVFEESMKIFGEVMFIRHAPGVQQEVCAEVLLLSAGSLNLQEPASFRFLARSSVYAQAVSNRLNASSEKSRMLGMCVAMAISSLIDQGDKQLKFDLEDVKTDKAKNLMGLVQTLDTVGTLHDLRLPEWPAARKEGITDDKSKQRLSPATAKRSSRPTTATNLPIQTKVTGPRIVEVLSDDEVSIADRSTELKAYPKPDSDPEDSDDDPTVVNRDKPKIPVYIRDLIAGLQDQDKYDRHKIVLEQAAPLIRRKAKFGKEVSDHATELGLILISLQDHFELDGFTELRLQALIALLMSSPPELGPWYAQQAFEGDYSISQRGTILSAIGLSARELAGYTDTDAFNPSVAPQDSFPSKRLPEKYHAIYATPSANPSQPKFIASSPLNTITSSLTASIITPLAATAADAQTGPTILKTRTFSSRLSTSPSSRTRRIPNTLSTLLHSSFFTPLLGAFYTHTSNPSSRTRNIYLQPHFLVVYLKTVAILVHASGPGTVSLPSLTAEFWALLLGLRAQAKEDQSVMEAVLFGFLALLEVNEDTRRVAGENGREVVETREWVGTVFARLQTGQGEEEERLRGLAAGVLVKCGEVMEKWERLMVGEMMDY</sequence>
<evidence type="ECO:0000313" key="4">
    <source>
        <dbReference type="EMBL" id="PSK60464.1"/>
    </source>
</evidence>
<reference evidence="4 5" key="1">
    <citation type="submission" date="2017-05" db="EMBL/GenBank/DDBJ databases">
        <title>Draft genome sequence of Elsinoe australis.</title>
        <authorList>
            <person name="Cheng Q."/>
        </authorList>
    </citation>
    <scope>NUCLEOTIDE SEQUENCE [LARGE SCALE GENOMIC DNA]</scope>
    <source>
        <strain evidence="4 5">NL1</strain>
    </source>
</reference>
<dbReference type="GO" id="GO:0042162">
    <property type="term" value="F:telomeric DNA binding"/>
    <property type="evidence" value="ECO:0007669"/>
    <property type="project" value="TreeGrafter"/>
</dbReference>
<evidence type="ECO:0000313" key="5">
    <source>
        <dbReference type="Proteomes" id="UP000243723"/>
    </source>
</evidence>
<feature type="domain" description="Telomere length regulation protein conserved" evidence="3">
    <location>
        <begin position="607"/>
        <end position="718"/>
    </location>
</feature>
<evidence type="ECO:0000259" key="3">
    <source>
        <dbReference type="Pfam" id="PF10193"/>
    </source>
</evidence>
<dbReference type="Pfam" id="PF10193">
    <property type="entry name" value="Telomere_reg-2"/>
    <property type="match status" value="1"/>
</dbReference>
<dbReference type="GO" id="GO:0005829">
    <property type="term" value="C:cytosol"/>
    <property type="evidence" value="ECO:0007669"/>
    <property type="project" value="TreeGrafter"/>
</dbReference>